<organism evidence="2 3">
    <name type="scientific">Dentiscutata erythropus</name>
    <dbReference type="NCBI Taxonomy" id="1348616"/>
    <lineage>
        <taxon>Eukaryota</taxon>
        <taxon>Fungi</taxon>
        <taxon>Fungi incertae sedis</taxon>
        <taxon>Mucoromycota</taxon>
        <taxon>Glomeromycotina</taxon>
        <taxon>Glomeromycetes</taxon>
        <taxon>Diversisporales</taxon>
        <taxon>Gigasporaceae</taxon>
        <taxon>Dentiscutata</taxon>
    </lineage>
</organism>
<name>A0A9N9H6J9_9GLOM</name>
<reference evidence="2" key="1">
    <citation type="submission" date="2021-06" db="EMBL/GenBank/DDBJ databases">
        <authorList>
            <person name="Kallberg Y."/>
            <person name="Tangrot J."/>
            <person name="Rosling A."/>
        </authorList>
    </citation>
    <scope>NUCLEOTIDE SEQUENCE</scope>
    <source>
        <strain evidence="2">MA453B</strain>
    </source>
</reference>
<dbReference type="AlphaFoldDB" id="A0A9N9H6J9"/>
<keyword evidence="3" id="KW-1185">Reference proteome</keyword>
<dbReference type="EMBL" id="CAJVPY010005902">
    <property type="protein sequence ID" value="CAG8652536.1"/>
    <property type="molecule type" value="Genomic_DNA"/>
</dbReference>
<sequence>KLKAKKPEKTIPFDLVKEANDHKNAELHSFPLTNRFIPKKLNNANGLSVYIADINMHDGVKALATNTPDKSNTCSYVKKKLKEMGTAERTHVLVRKRNPLQPNVRNRRHPNVETHEKIN</sequence>
<evidence type="ECO:0000256" key="1">
    <source>
        <dbReference type="SAM" id="MobiDB-lite"/>
    </source>
</evidence>
<dbReference type="Proteomes" id="UP000789405">
    <property type="component" value="Unassembled WGS sequence"/>
</dbReference>
<comment type="caution">
    <text evidence="2">The sequence shown here is derived from an EMBL/GenBank/DDBJ whole genome shotgun (WGS) entry which is preliminary data.</text>
</comment>
<feature type="non-terminal residue" evidence="2">
    <location>
        <position position="1"/>
    </location>
</feature>
<accession>A0A9N9H6J9</accession>
<protein>
    <submittedName>
        <fullName evidence="2">9086_t:CDS:1</fullName>
    </submittedName>
</protein>
<feature type="compositionally biased region" description="Basic and acidic residues" evidence="1">
    <location>
        <begin position="110"/>
        <end position="119"/>
    </location>
</feature>
<gene>
    <name evidence="2" type="ORF">DERYTH_LOCUS10259</name>
</gene>
<evidence type="ECO:0000313" key="2">
    <source>
        <dbReference type="EMBL" id="CAG8652536.1"/>
    </source>
</evidence>
<proteinExistence type="predicted"/>
<evidence type="ECO:0000313" key="3">
    <source>
        <dbReference type="Proteomes" id="UP000789405"/>
    </source>
</evidence>
<feature type="region of interest" description="Disordered" evidence="1">
    <location>
        <begin position="96"/>
        <end position="119"/>
    </location>
</feature>